<evidence type="ECO:0000313" key="2">
    <source>
        <dbReference type="Proteomes" id="UP000076408"/>
    </source>
</evidence>
<dbReference type="SUPFAM" id="SSF53098">
    <property type="entry name" value="Ribonuclease H-like"/>
    <property type="match status" value="1"/>
</dbReference>
<dbReference type="InterPro" id="IPR050951">
    <property type="entry name" value="Retrovirus_Pol_polyprotein"/>
</dbReference>
<reference evidence="1" key="2">
    <citation type="submission" date="2020-05" db="UniProtKB">
        <authorList>
            <consortium name="EnsemblMetazoa"/>
        </authorList>
    </citation>
    <scope>IDENTIFICATION</scope>
    <source>
        <strain evidence="1">Indian</strain>
    </source>
</reference>
<dbReference type="GO" id="GO:0003676">
    <property type="term" value="F:nucleic acid binding"/>
    <property type="evidence" value="ECO:0007669"/>
    <property type="project" value="InterPro"/>
</dbReference>
<protein>
    <submittedName>
        <fullName evidence="1">Uncharacterized protein</fullName>
    </submittedName>
</protein>
<dbReference type="InterPro" id="IPR012337">
    <property type="entry name" value="RNaseH-like_sf"/>
</dbReference>
<dbReference type="AlphaFoldDB" id="A0A182YT24"/>
<sequence>MPERAWQDLAIDFFTAKECATFLVAVDYYSRFLTVMEMNTTTSSKTIEVLERIFHHHTYPETIRTDNGPPFCSEEFLGYCNSKNIRVIHTIPNWPQMDGTDPYWNRDEEVRDKDMISKMHGKLYADRKRHARDNAISVGNKVFIRNYEI</sequence>
<dbReference type="VEuPathDB" id="VectorBase:ASTEI11610"/>
<evidence type="ECO:0000313" key="1">
    <source>
        <dbReference type="EnsemblMetazoa" id="ASTEI11610-PA"/>
    </source>
</evidence>
<name>A0A182YT24_ANOST</name>
<dbReference type="STRING" id="30069.A0A182YT24"/>
<dbReference type="Proteomes" id="UP000076408">
    <property type="component" value="Unassembled WGS sequence"/>
</dbReference>
<dbReference type="OMA" id="ERIFHHH"/>
<dbReference type="Gene3D" id="3.30.420.10">
    <property type="entry name" value="Ribonuclease H-like superfamily/Ribonuclease H"/>
    <property type="match status" value="1"/>
</dbReference>
<reference evidence="2" key="1">
    <citation type="journal article" date="2014" name="Genome Biol.">
        <title>Genome analysis of a major urban malaria vector mosquito, Anopheles stephensi.</title>
        <authorList>
            <person name="Jiang X."/>
            <person name="Peery A."/>
            <person name="Hall A.B."/>
            <person name="Sharma A."/>
            <person name="Chen X.G."/>
            <person name="Waterhouse R.M."/>
            <person name="Komissarov A."/>
            <person name="Riehle M.M."/>
            <person name="Shouche Y."/>
            <person name="Sharakhova M.V."/>
            <person name="Lawson D."/>
            <person name="Pakpour N."/>
            <person name="Arensburger P."/>
            <person name="Davidson V.L."/>
            <person name="Eiglmeier K."/>
            <person name="Emrich S."/>
            <person name="George P."/>
            <person name="Kennedy R.C."/>
            <person name="Mane S.P."/>
            <person name="Maslen G."/>
            <person name="Oringanje C."/>
            <person name="Qi Y."/>
            <person name="Settlage R."/>
            <person name="Tojo M."/>
            <person name="Tubio J.M."/>
            <person name="Unger M.F."/>
            <person name="Wang B."/>
            <person name="Vernick K.D."/>
            <person name="Ribeiro J.M."/>
            <person name="James A.A."/>
            <person name="Michel K."/>
            <person name="Riehle M.A."/>
            <person name="Luckhart S."/>
            <person name="Sharakhov I.V."/>
            <person name="Tu Z."/>
        </authorList>
    </citation>
    <scope>NUCLEOTIDE SEQUENCE [LARGE SCALE GENOMIC DNA]</scope>
    <source>
        <strain evidence="2">Indian</strain>
    </source>
</reference>
<dbReference type="InterPro" id="IPR001584">
    <property type="entry name" value="Integrase_cat-core"/>
</dbReference>
<dbReference type="PANTHER" id="PTHR37984">
    <property type="entry name" value="PROTEIN CBG26694"/>
    <property type="match status" value="1"/>
</dbReference>
<organism evidence="1 2">
    <name type="scientific">Anopheles stephensi</name>
    <name type="common">Indo-Pakistan malaria mosquito</name>
    <dbReference type="NCBI Taxonomy" id="30069"/>
    <lineage>
        <taxon>Eukaryota</taxon>
        <taxon>Metazoa</taxon>
        <taxon>Ecdysozoa</taxon>
        <taxon>Arthropoda</taxon>
        <taxon>Hexapoda</taxon>
        <taxon>Insecta</taxon>
        <taxon>Pterygota</taxon>
        <taxon>Neoptera</taxon>
        <taxon>Endopterygota</taxon>
        <taxon>Diptera</taxon>
        <taxon>Nematocera</taxon>
        <taxon>Culicoidea</taxon>
        <taxon>Culicidae</taxon>
        <taxon>Anophelinae</taxon>
        <taxon>Anopheles</taxon>
    </lineage>
</organism>
<dbReference type="EnsemblMetazoa" id="ASTEI11610-RA">
    <property type="protein sequence ID" value="ASTEI11610-PA"/>
    <property type="gene ID" value="ASTEI11610"/>
</dbReference>
<dbReference type="InterPro" id="IPR036397">
    <property type="entry name" value="RNaseH_sf"/>
</dbReference>
<accession>A0A182YT24</accession>
<dbReference type="PROSITE" id="PS50994">
    <property type="entry name" value="INTEGRASE"/>
    <property type="match status" value="1"/>
</dbReference>
<dbReference type="Pfam" id="PF00665">
    <property type="entry name" value="rve"/>
    <property type="match status" value="1"/>
</dbReference>
<keyword evidence="2" id="KW-1185">Reference proteome</keyword>
<dbReference type="GO" id="GO:0015074">
    <property type="term" value="P:DNA integration"/>
    <property type="evidence" value="ECO:0007669"/>
    <property type="project" value="InterPro"/>
</dbReference>
<dbReference type="VEuPathDB" id="VectorBase:ASTEI20_034440"/>
<proteinExistence type="predicted"/>
<dbReference type="PANTHER" id="PTHR37984:SF11">
    <property type="entry name" value="INTEGRASE CATALYTIC DOMAIN-CONTAINING PROTEIN"/>
    <property type="match status" value="1"/>
</dbReference>